<feature type="compositionally biased region" description="Low complexity" evidence="1">
    <location>
        <begin position="40"/>
        <end position="50"/>
    </location>
</feature>
<protein>
    <submittedName>
        <fullName evidence="2">Uncharacterized protein</fullName>
    </submittedName>
</protein>
<organism evidence="2 3">
    <name type="scientific">Pseudonocardia eucalypti</name>
    <dbReference type="NCBI Taxonomy" id="648755"/>
    <lineage>
        <taxon>Bacteria</taxon>
        <taxon>Bacillati</taxon>
        <taxon>Actinomycetota</taxon>
        <taxon>Actinomycetes</taxon>
        <taxon>Pseudonocardiales</taxon>
        <taxon>Pseudonocardiaceae</taxon>
        <taxon>Pseudonocardia</taxon>
    </lineage>
</organism>
<evidence type="ECO:0000313" key="3">
    <source>
        <dbReference type="Proteomes" id="UP001428817"/>
    </source>
</evidence>
<name>A0ABP9R0K3_9PSEU</name>
<feature type="region of interest" description="Disordered" evidence="1">
    <location>
        <begin position="1"/>
        <end position="20"/>
    </location>
</feature>
<accession>A0ABP9R0K3</accession>
<gene>
    <name evidence="2" type="ORF">GCM10023321_66620</name>
</gene>
<evidence type="ECO:0000313" key="2">
    <source>
        <dbReference type="EMBL" id="GAA5170082.1"/>
    </source>
</evidence>
<dbReference type="EMBL" id="BAABJP010000043">
    <property type="protein sequence ID" value="GAA5170082.1"/>
    <property type="molecule type" value="Genomic_DNA"/>
</dbReference>
<proteinExistence type="predicted"/>
<reference evidence="3" key="1">
    <citation type="journal article" date="2019" name="Int. J. Syst. Evol. Microbiol.">
        <title>The Global Catalogue of Microorganisms (GCM) 10K type strain sequencing project: providing services to taxonomists for standard genome sequencing and annotation.</title>
        <authorList>
            <consortium name="The Broad Institute Genomics Platform"/>
            <consortium name="The Broad Institute Genome Sequencing Center for Infectious Disease"/>
            <person name="Wu L."/>
            <person name="Ma J."/>
        </authorList>
    </citation>
    <scope>NUCLEOTIDE SEQUENCE [LARGE SCALE GENOMIC DNA]</scope>
    <source>
        <strain evidence="3">JCM 18303</strain>
    </source>
</reference>
<keyword evidence="3" id="KW-1185">Reference proteome</keyword>
<feature type="compositionally biased region" description="Basic and acidic residues" evidence="1">
    <location>
        <begin position="1"/>
        <end position="10"/>
    </location>
</feature>
<dbReference type="Proteomes" id="UP001428817">
    <property type="component" value="Unassembled WGS sequence"/>
</dbReference>
<dbReference type="RefSeq" id="WP_185063542.1">
    <property type="nucleotide sequence ID" value="NZ_BAABJP010000043.1"/>
</dbReference>
<comment type="caution">
    <text evidence="2">The sequence shown here is derived from an EMBL/GenBank/DDBJ whole genome shotgun (WGS) entry which is preliminary data.</text>
</comment>
<sequence length="50" mass="5348">MSVDAGKERAQSAPAHRITWFAPERPVENGTVYVRPEPPADAGEPADGTD</sequence>
<feature type="region of interest" description="Disordered" evidence="1">
    <location>
        <begin position="29"/>
        <end position="50"/>
    </location>
</feature>
<evidence type="ECO:0000256" key="1">
    <source>
        <dbReference type="SAM" id="MobiDB-lite"/>
    </source>
</evidence>